<dbReference type="GO" id="GO:0098552">
    <property type="term" value="C:side of membrane"/>
    <property type="evidence" value="ECO:0007669"/>
    <property type="project" value="UniProtKB-KW"/>
</dbReference>
<dbReference type="GO" id="GO:0005886">
    <property type="term" value="C:plasma membrane"/>
    <property type="evidence" value="ECO:0007669"/>
    <property type="project" value="UniProtKB-SubCell"/>
</dbReference>
<evidence type="ECO:0000256" key="4">
    <source>
        <dbReference type="ARBA" id="ARBA00022729"/>
    </source>
</evidence>
<name>A0AAD5ZRJ1_9POAL</name>
<comment type="caution">
    <text evidence="10">The sequence shown here is derived from an EMBL/GenBank/DDBJ whole genome shotgun (WGS) entry which is preliminary data.</text>
</comment>
<dbReference type="PANTHER" id="PTHR33044">
    <property type="entry name" value="BIFUNCTIONAL INHIBITOR/LIPID-TRANSFER PROTEIN/SEED STORAGE 2S ALBUMIN SUPERFAMILY PROTEIN-RELATED"/>
    <property type="match status" value="1"/>
</dbReference>
<comment type="subcellular location">
    <subcellularLocation>
        <location evidence="1">Cell membrane</location>
        <topology evidence="1">Lipid-anchor</topology>
        <topology evidence="1">GPI-anchor</topology>
    </subcellularLocation>
</comment>
<dbReference type="CDD" id="cd00010">
    <property type="entry name" value="AAI_LTSS"/>
    <property type="match status" value="1"/>
</dbReference>
<accession>A0AAD5ZRJ1</accession>
<dbReference type="PRINTS" id="PR00382">
    <property type="entry name" value="LIPIDTRNSFER"/>
</dbReference>
<keyword evidence="7" id="KW-0449">Lipoprotein</keyword>
<evidence type="ECO:0000256" key="1">
    <source>
        <dbReference type="ARBA" id="ARBA00004609"/>
    </source>
</evidence>
<evidence type="ECO:0000313" key="10">
    <source>
        <dbReference type="EMBL" id="KAJ3702721.1"/>
    </source>
</evidence>
<dbReference type="SMART" id="SM00499">
    <property type="entry name" value="AAI"/>
    <property type="match status" value="1"/>
</dbReference>
<dbReference type="AlphaFoldDB" id="A0AAD5ZRJ1"/>
<evidence type="ECO:0000256" key="5">
    <source>
        <dbReference type="ARBA" id="ARBA00023157"/>
    </source>
</evidence>
<dbReference type="FunFam" id="1.10.110.10:FF:000001">
    <property type="entry name" value="Bifunctional inhibitor/lipid-transfer protein/seed storage 2S albumin superfamily protein"/>
    <property type="match status" value="1"/>
</dbReference>
<dbReference type="Gene3D" id="1.10.110.10">
    <property type="entry name" value="Plant lipid-transfer and hydrophobic proteins"/>
    <property type="match status" value="1"/>
</dbReference>
<keyword evidence="3" id="KW-0472">Membrane</keyword>
<feature type="signal peptide" evidence="8">
    <location>
        <begin position="1"/>
        <end position="22"/>
    </location>
</feature>
<keyword evidence="4 8" id="KW-0732">Signal</keyword>
<protein>
    <recommendedName>
        <fullName evidence="9">Bifunctional inhibitor/plant lipid transfer protein/seed storage helical domain-containing protein</fullName>
    </recommendedName>
</protein>
<dbReference type="GO" id="GO:0006869">
    <property type="term" value="P:lipid transport"/>
    <property type="evidence" value="ECO:0007669"/>
    <property type="project" value="InterPro"/>
</dbReference>
<keyword evidence="11" id="KW-1185">Reference proteome</keyword>
<dbReference type="InterPro" id="IPR043325">
    <property type="entry name" value="LTSS"/>
</dbReference>
<keyword evidence="6" id="KW-0325">Glycoprotein</keyword>
<proteinExistence type="inferred from homology"/>
<sequence length="200" mass="21018">MANGSISLYLLISFLLLIMANSDIASDRAECTKPLMGLATCLPYVQGNSKAPTPDCCTGLKQVLVDNKKCLCVLIRDRDDPQLGIKLNATLALALPDTCNAKANISHCPALLNMDPNSKEAAIFEQGGAGGTAATPGKLAMFCETAKANSTSSTESVNNKSSESKSNSATSSILSYEKYHLVKLVVGFGLSIIAPLLLFS</sequence>
<evidence type="ECO:0000313" key="11">
    <source>
        <dbReference type="Proteomes" id="UP001210211"/>
    </source>
</evidence>
<dbReference type="Pfam" id="PF14368">
    <property type="entry name" value="LTP_2"/>
    <property type="match status" value="1"/>
</dbReference>
<keyword evidence="5" id="KW-1015">Disulfide bond</keyword>
<dbReference type="SUPFAM" id="SSF47699">
    <property type="entry name" value="Bifunctional inhibitor/lipid-transfer protein/seed storage 2S albumin"/>
    <property type="match status" value="1"/>
</dbReference>
<comment type="similarity">
    <text evidence="2">Belongs to the plant LTP family.</text>
</comment>
<dbReference type="EMBL" id="JAMRDG010000001">
    <property type="protein sequence ID" value="KAJ3702721.1"/>
    <property type="molecule type" value="Genomic_DNA"/>
</dbReference>
<evidence type="ECO:0000256" key="8">
    <source>
        <dbReference type="SAM" id="SignalP"/>
    </source>
</evidence>
<dbReference type="InterPro" id="IPR036312">
    <property type="entry name" value="Bifun_inhib/LTP/seed_sf"/>
</dbReference>
<reference evidence="10 11" key="1">
    <citation type="journal article" date="2022" name="Cell">
        <title>Repeat-based holocentromeres influence genome architecture and karyotype evolution.</title>
        <authorList>
            <person name="Hofstatter P.G."/>
            <person name="Thangavel G."/>
            <person name="Lux T."/>
            <person name="Neumann P."/>
            <person name="Vondrak T."/>
            <person name="Novak P."/>
            <person name="Zhang M."/>
            <person name="Costa L."/>
            <person name="Castellani M."/>
            <person name="Scott A."/>
            <person name="Toegelov H."/>
            <person name="Fuchs J."/>
            <person name="Mata-Sucre Y."/>
            <person name="Dias Y."/>
            <person name="Vanzela A.L.L."/>
            <person name="Huettel B."/>
            <person name="Almeida C.C.S."/>
            <person name="Simkova H."/>
            <person name="Souza G."/>
            <person name="Pedrosa-Harand A."/>
            <person name="Macas J."/>
            <person name="Mayer K.F.X."/>
            <person name="Houben A."/>
            <person name="Marques A."/>
        </authorList>
    </citation>
    <scope>NUCLEOTIDE SEQUENCE [LARGE SCALE GENOMIC DNA]</scope>
    <source>
        <strain evidence="10">RhyTen1mFocal</strain>
    </source>
</reference>
<evidence type="ECO:0000256" key="7">
    <source>
        <dbReference type="ARBA" id="ARBA00023288"/>
    </source>
</evidence>
<evidence type="ECO:0000259" key="9">
    <source>
        <dbReference type="SMART" id="SM00499"/>
    </source>
</evidence>
<dbReference type="InterPro" id="IPR000528">
    <property type="entry name" value="Plant_nsLTP"/>
</dbReference>
<dbReference type="Proteomes" id="UP001210211">
    <property type="component" value="Unassembled WGS sequence"/>
</dbReference>
<feature type="domain" description="Bifunctional inhibitor/plant lipid transfer protein/seed storage helical" evidence="9">
    <location>
        <begin position="31"/>
        <end position="108"/>
    </location>
</feature>
<organism evidence="10 11">
    <name type="scientific">Rhynchospora tenuis</name>
    <dbReference type="NCBI Taxonomy" id="198213"/>
    <lineage>
        <taxon>Eukaryota</taxon>
        <taxon>Viridiplantae</taxon>
        <taxon>Streptophyta</taxon>
        <taxon>Embryophyta</taxon>
        <taxon>Tracheophyta</taxon>
        <taxon>Spermatophyta</taxon>
        <taxon>Magnoliopsida</taxon>
        <taxon>Liliopsida</taxon>
        <taxon>Poales</taxon>
        <taxon>Cyperaceae</taxon>
        <taxon>Cyperoideae</taxon>
        <taxon>Rhynchosporeae</taxon>
        <taxon>Rhynchospora</taxon>
    </lineage>
</organism>
<evidence type="ECO:0000256" key="2">
    <source>
        <dbReference type="ARBA" id="ARBA00009748"/>
    </source>
</evidence>
<feature type="chain" id="PRO_5041988037" description="Bifunctional inhibitor/plant lipid transfer protein/seed storage helical domain-containing protein" evidence="8">
    <location>
        <begin position="23"/>
        <end position="200"/>
    </location>
</feature>
<keyword evidence="3" id="KW-0336">GPI-anchor</keyword>
<dbReference type="InterPro" id="IPR016140">
    <property type="entry name" value="Bifunc_inhib/LTP/seed_store"/>
</dbReference>
<dbReference type="GO" id="GO:0008289">
    <property type="term" value="F:lipid binding"/>
    <property type="evidence" value="ECO:0007669"/>
    <property type="project" value="InterPro"/>
</dbReference>
<gene>
    <name evidence="10" type="ORF">LUZ61_006426</name>
</gene>
<evidence type="ECO:0000256" key="3">
    <source>
        <dbReference type="ARBA" id="ARBA00022622"/>
    </source>
</evidence>
<evidence type="ECO:0000256" key="6">
    <source>
        <dbReference type="ARBA" id="ARBA00023180"/>
    </source>
</evidence>